<organism evidence="3 4">
    <name type="scientific">Antrodiella citrinella</name>
    <dbReference type="NCBI Taxonomy" id="2447956"/>
    <lineage>
        <taxon>Eukaryota</taxon>
        <taxon>Fungi</taxon>
        <taxon>Dikarya</taxon>
        <taxon>Basidiomycota</taxon>
        <taxon>Agaricomycotina</taxon>
        <taxon>Agaricomycetes</taxon>
        <taxon>Polyporales</taxon>
        <taxon>Steccherinaceae</taxon>
        <taxon>Antrodiella</taxon>
    </lineage>
</organism>
<evidence type="ECO:0000313" key="3">
    <source>
        <dbReference type="EMBL" id="THH33678.1"/>
    </source>
</evidence>
<keyword evidence="4" id="KW-1185">Reference proteome</keyword>
<dbReference type="PROSITE" id="PS51186">
    <property type="entry name" value="GNAT"/>
    <property type="match status" value="1"/>
</dbReference>
<dbReference type="PANTHER" id="PTHR43617">
    <property type="entry name" value="L-AMINO ACID N-ACETYLTRANSFERASE"/>
    <property type="match status" value="1"/>
</dbReference>
<name>A0A4S4N6Q9_9APHY</name>
<dbReference type="CDD" id="cd04301">
    <property type="entry name" value="NAT_SF"/>
    <property type="match status" value="1"/>
</dbReference>
<comment type="caution">
    <text evidence="3">The sequence shown here is derived from an EMBL/GenBank/DDBJ whole genome shotgun (WGS) entry which is preliminary data.</text>
</comment>
<reference evidence="3 4" key="1">
    <citation type="submission" date="2019-02" db="EMBL/GenBank/DDBJ databases">
        <title>Genome sequencing of the rare red list fungi Antrodiella citrinella (Flaviporus citrinellus).</title>
        <authorList>
            <person name="Buettner E."/>
            <person name="Kellner H."/>
        </authorList>
    </citation>
    <scope>NUCLEOTIDE SEQUENCE [LARGE SCALE GENOMIC DNA]</scope>
    <source>
        <strain evidence="3 4">DSM 108506</strain>
    </source>
</reference>
<evidence type="ECO:0000259" key="2">
    <source>
        <dbReference type="PROSITE" id="PS51186"/>
    </source>
</evidence>
<dbReference type="OrthoDB" id="9975416at2759"/>
<accession>A0A4S4N6Q9</accession>
<dbReference type="Pfam" id="PF00583">
    <property type="entry name" value="Acetyltransf_1"/>
    <property type="match status" value="1"/>
</dbReference>
<feature type="domain" description="N-acetyltransferase" evidence="2">
    <location>
        <begin position="77"/>
        <end position="226"/>
    </location>
</feature>
<dbReference type="InterPro" id="IPR016181">
    <property type="entry name" value="Acyl_CoA_acyltransferase"/>
</dbReference>
<evidence type="ECO:0000313" key="4">
    <source>
        <dbReference type="Proteomes" id="UP000308730"/>
    </source>
</evidence>
<gene>
    <name evidence="3" type="ORF">EUX98_g588</name>
</gene>
<dbReference type="InterPro" id="IPR000182">
    <property type="entry name" value="GNAT_dom"/>
</dbReference>
<evidence type="ECO:0000256" key="1">
    <source>
        <dbReference type="SAM" id="MobiDB-lite"/>
    </source>
</evidence>
<dbReference type="InterPro" id="IPR050276">
    <property type="entry name" value="MshD_Acetyltransferase"/>
</dbReference>
<dbReference type="SUPFAM" id="SSF55729">
    <property type="entry name" value="Acyl-CoA N-acyltransferases (Nat)"/>
    <property type="match status" value="1"/>
</dbReference>
<dbReference type="Proteomes" id="UP000308730">
    <property type="component" value="Unassembled WGS sequence"/>
</dbReference>
<sequence length="226" mass="24908">MATFIRRATASDSRAVSRICLLTGNAGESAAHQHTFGELPGLVYAEPYVQLPSAAGFVMVDPKPSSEGLGGEGEGEVVGYILTAFDTLSFEQELEETWFPRWRAKYPNPYPTNDNSGTTDGTPATDTPPKPLPADTRYIAVIHNPHHASPASLAFSPAHLHIDILPAYQRRGWGRKLIGTLVRWLEHEKGLQGVWLGMDVRNEDAAKFYKRLGFAPIEARRRGLWG</sequence>
<feature type="region of interest" description="Disordered" evidence="1">
    <location>
        <begin position="109"/>
        <end position="130"/>
    </location>
</feature>
<dbReference type="GO" id="GO:0016747">
    <property type="term" value="F:acyltransferase activity, transferring groups other than amino-acyl groups"/>
    <property type="evidence" value="ECO:0007669"/>
    <property type="project" value="InterPro"/>
</dbReference>
<dbReference type="EMBL" id="SGPM01000004">
    <property type="protein sequence ID" value="THH33678.1"/>
    <property type="molecule type" value="Genomic_DNA"/>
</dbReference>
<protein>
    <recommendedName>
        <fullName evidence="2">N-acetyltransferase domain-containing protein</fullName>
    </recommendedName>
</protein>
<dbReference type="AlphaFoldDB" id="A0A4S4N6Q9"/>
<dbReference type="Gene3D" id="3.40.630.30">
    <property type="match status" value="1"/>
</dbReference>
<proteinExistence type="predicted"/>